<organism evidence="9 10">
    <name type="scientific">Nostoc parmelioides FACHB-3921</name>
    <dbReference type="NCBI Taxonomy" id="2692909"/>
    <lineage>
        <taxon>Bacteria</taxon>
        <taxon>Bacillati</taxon>
        <taxon>Cyanobacteriota</taxon>
        <taxon>Cyanophyceae</taxon>
        <taxon>Nostocales</taxon>
        <taxon>Nostocaceae</taxon>
        <taxon>Nostoc</taxon>
    </lineage>
</organism>
<evidence type="ECO:0000256" key="2">
    <source>
        <dbReference type="PROSITE-ProRule" id="PRU00110"/>
    </source>
</evidence>
<gene>
    <name evidence="9" type="ORF">H6G14_01910</name>
</gene>
<dbReference type="Gene3D" id="6.10.250.690">
    <property type="match status" value="1"/>
</dbReference>
<evidence type="ECO:0000259" key="5">
    <source>
        <dbReference type="PROSITE" id="PS50110"/>
    </source>
</evidence>
<keyword evidence="3" id="KW-0597">Phosphoprotein</keyword>
<dbReference type="SUPFAM" id="SSF52172">
    <property type="entry name" value="CheY-like"/>
    <property type="match status" value="2"/>
</dbReference>
<dbReference type="InterPro" id="IPR039420">
    <property type="entry name" value="WalR-like"/>
</dbReference>
<dbReference type="Gene3D" id="1.10.10.10">
    <property type="entry name" value="Winged helix-like DNA-binding domain superfamily/Winged helix DNA-binding domain"/>
    <property type="match status" value="1"/>
</dbReference>
<evidence type="ECO:0000259" key="7">
    <source>
        <dbReference type="PROSITE" id="PS50894"/>
    </source>
</evidence>
<feature type="domain" description="OmpR/PhoB-type" evidence="8">
    <location>
        <begin position="124"/>
        <end position="223"/>
    </location>
</feature>
<evidence type="ECO:0000259" key="8">
    <source>
        <dbReference type="PROSITE" id="PS51755"/>
    </source>
</evidence>
<feature type="modified residue" description="4-aspartylphosphate" evidence="3">
    <location>
        <position position="51"/>
    </location>
</feature>
<dbReference type="InterPro" id="IPR029787">
    <property type="entry name" value="Nucleotide_cyclase"/>
</dbReference>
<reference evidence="9 10" key="1">
    <citation type="journal article" date="2020" name="ISME J.">
        <title>Comparative genomics reveals insights into cyanobacterial evolution and habitat adaptation.</title>
        <authorList>
            <person name="Chen M.Y."/>
            <person name="Teng W.K."/>
            <person name="Zhao L."/>
            <person name="Hu C.X."/>
            <person name="Zhou Y.K."/>
            <person name="Han B.P."/>
            <person name="Song L.R."/>
            <person name="Shu W.S."/>
        </authorList>
    </citation>
    <scope>NUCLEOTIDE SEQUENCE [LARGE SCALE GENOMIC DNA]</scope>
    <source>
        <strain evidence="9 10">FACHB-3921</strain>
    </source>
</reference>
<dbReference type="Pfam" id="PF00990">
    <property type="entry name" value="GGDEF"/>
    <property type="match status" value="1"/>
</dbReference>
<evidence type="ECO:0000256" key="4">
    <source>
        <dbReference type="PROSITE-ProRule" id="PRU01091"/>
    </source>
</evidence>
<dbReference type="NCBIfam" id="TIGR00254">
    <property type="entry name" value="GGDEF"/>
    <property type="match status" value="1"/>
</dbReference>
<dbReference type="PROSITE" id="PS51755">
    <property type="entry name" value="OMPR_PHOB"/>
    <property type="match status" value="1"/>
</dbReference>
<dbReference type="SUPFAM" id="SSF47226">
    <property type="entry name" value="Histidine-containing phosphotransfer domain, HPT domain"/>
    <property type="match status" value="1"/>
</dbReference>
<comment type="caution">
    <text evidence="9">The sequence shown here is derived from an EMBL/GenBank/DDBJ whole genome shotgun (WGS) entry which is preliminary data.</text>
</comment>
<evidence type="ECO:0000313" key="9">
    <source>
        <dbReference type="EMBL" id="MBD2250063.1"/>
    </source>
</evidence>
<dbReference type="Gene3D" id="3.40.50.2300">
    <property type="match status" value="1"/>
</dbReference>
<accession>A0ABR8B7F3</accession>
<evidence type="ECO:0000259" key="6">
    <source>
        <dbReference type="PROSITE" id="PS50887"/>
    </source>
</evidence>
<dbReference type="InterPro" id="IPR016032">
    <property type="entry name" value="Sig_transdc_resp-reg_C-effctor"/>
</dbReference>
<dbReference type="Gene3D" id="1.20.120.160">
    <property type="entry name" value="HPT domain"/>
    <property type="match status" value="1"/>
</dbReference>
<dbReference type="SMART" id="SM00448">
    <property type="entry name" value="REC"/>
    <property type="match status" value="1"/>
</dbReference>
<dbReference type="SUPFAM" id="SSF46894">
    <property type="entry name" value="C-terminal effector domain of the bipartite response regulators"/>
    <property type="match status" value="1"/>
</dbReference>
<feature type="DNA-binding region" description="OmpR/PhoB-type" evidence="4">
    <location>
        <begin position="124"/>
        <end position="223"/>
    </location>
</feature>
<feature type="modified residue" description="Phosphohistidine" evidence="2">
    <location>
        <position position="292"/>
    </location>
</feature>
<dbReference type="InterPro" id="IPR043128">
    <property type="entry name" value="Rev_trsase/Diguanyl_cyclase"/>
</dbReference>
<dbReference type="CDD" id="cd00383">
    <property type="entry name" value="trans_reg_C"/>
    <property type="match status" value="1"/>
</dbReference>
<dbReference type="PROSITE" id="PS50894">
    <property type="entry name" value="HPT"/>
    <property type="match status" value="1"/>
</dbReference>
<dbReference type="RefSeq" id="WP_190565474.1">
    <property type="nucleotide sequence ID" value="NZ_JACJQL010000002.1"/>
</dbReference>
<name>A0ABR8B7F3_9NOSO</name>
<protein>
    <submittedName>
        <fullName evidence="9">Diguanylate cyclase</fullName>
    </submittedName>
</protein>
<dbReference type="SUPFAM" id="SSF55073">
    <property type="entry name" value="Nucleotide cyclase"/>
    <property type="match status" value="1"/>
</dbReference>
<dbReference type="InterPro" id="IPR001867">
    <property type="entry name" value="OmpR/PhoB-type_DNA-bd"/>
</dbReference>
<evidence type="ECO:0000313" key="10">
    <source>
        <dbReference type="Proteomes" id="UP000621307"/>
    </source>
</evidence>
<dbReference type="Gene3D" id="3.30.70.270">
    <property type="match status" value="1"/>
</dbReference>
<keyword evidence="1 4" id="KW-0238">DNA-binding</keyword>
<feature type="domain" description="HPt" evidence="7">
    <location>
        <begin position="245"/>
        <end position="352"/>
    </location>
</feature>
<feature type="domain" description="GGDEF" evidence="6">
    <location>
        <begin position="469"/>
        <end position="601"/>
    </location>
</feature>
<dbReference type="InterPro" id="IPR000160">
    <property type="entry name" value="GGDEF_dom"/>
</dbReference>
<dbReference type="PROSITE" id="PS50887">
    <property type="entry name" value="GGDEF"/>
    <property type="match status" value="1"/>
</dbReference>
<dbReference type="Pfam" id="PF00072">
    <property type="entry name" value="Response_reg"/>
    <property type="match status" value="1"/>
</dbReference>
<sequence length="601" mass="66783">MRILLVEDDELIGELLVKSLTSQHYTVDFAKDGQEGWDFAESYSYDLILLDLVLPKLDGISFCRQLRSSGNQTPVLLLTSQDTSITKVTGLDAGADDYVAKPFDFQELLARIRALLRRGGSALPPLLEWNNLRLDPSTCEVVCDGKLLHLTPKEYGLLELFLRNSHRIFSCSALIDQLWSFEEPPTEDTVRSHIKGLRQKLKAAGVVEDPIDTVYGIGYRLKPVQSGKEEELNIEKAAGAIANPVENEVRKVWEDVVEKIEQRVAVIEQASHKLLQNKVSEEILSKAKVEAHKLAGSLGMFGSDEGSQIAQEIESLLDNGKKLKASGRKHLGQVVEALHQELENLKFGYKTQLSVVDAKADDRPLVLVIDKDQELVRESRSQGSEAIASGQLTQARVMIVDDDPEILTALQTLLSAWGINVYTLAHPQGFLAARLGNLAEIDTLTLVANRRKSTQELNHYLHWCHTHQQTLSFAVVKLDGLKQINYNYGHEIGDRVLSQLGELLRQMFHSQDVVGRWGGAEFILGMAGITKSEGVRRLGELLTTFQQIEFITTSNQSFHATFSAAVVEYPQDGDKLEALYQAADIVLNQAKAAGRNRVLSS</sequence>
<proteinExistence type="predicted"/>
<evidence type="ECO:0000256" key="3">
    <source>
        <dbReference type="PROSITE-ProRule" id="PRU00169"/>
    </source>
</evidence>
<dbReference type="InterPro" id="IPR008207">
    <property type="entry name" value="Sig_transdc_His_kin_Hpt_dom"/>
</dbReference>
<dbReference type="PANTHER" id="PTHR48111">
    <property type="entry name" value="REGULATOR OF RPOS"/>
    <property type="match status" value="1"/>
</dbReference>
<dbReference type="InterPro" id="IPR036641">
    <property type="entry name" value="HPT_dom_sf"/>
</dbReference>
<keyword evidence="10" id="KW-1185">Reference proteome</keyword>
<dbReference type="EMBL" id="JACJQL010000002">
    <property type="protein sequence ID" value="MBD2250063.1"/>
    <property type="molecule type" value="Genomic_DNA"/>
</dbReference>
<evidence type="ECO:0000256" key="1">
    <source>
        <dbReference type="ARBA" id="ARBA00023125"/>
    </source>
</evidence>
<dbReference type="InterPro" id="IPR001789">
    <property type="entry name" value="Sig_transdc_resp-reg_receiver"/>
</dbReference>
<dbReference type="InterPro" id="IPR011006">
    <property type="entry name" value="CheY-like_superfamily"/>
</dbReference>
<dbReference type="Pfam" id="PF01627">
    <property type="entry name" value="Hpt"/>
    <property type="match status" value="1"/>
</dbReference>
<dbReference type="Pfam" id="PF00486">
    <property type="entry name" value="Trans_reg_C"/>
    <property type="match status" value="1"/>
</dbReference>
<dbReference type="PANTHER" id="PTHR48111:SF15">
    <property type="entry name" value="OMPR SUBFAMILY"/>
    <property type="match status" value="1"/>
</dbReference>
<feature type="domain" description="Response regulatory" evidence="5">
    <location>
        <begin position="2"/>
        <end position="116"/>
    </location>
</feature>
<dbReference type="CDD" id="cd01949">
    <property type="entry name" value="GGDEF"/>
    <property type="match status" value="1"/>
</dbReference>
<dbReference type="Proteomes" id="UP000621307">
    <property type="component" value="Unassembled WGS sequence"/>
</dbReference>
<dbReference type="SMART" id="SM00267">
    <property type="entry name" value="GGDEF"/>
    <property type="match status" value="1"/>
</dbReference>
<dbReference type="InterPro" id="IPR036388">
    <property type="entry name" value="WH-like_DNA-bd_sf"/>
</dbReference>
<dbReference type="PROSITE" id="PS50110">
    <property type="entry name" value="RESPONSE_REGULATORY"/>
    <property type="match status" value="1"/>
</dbReference>
<dbReference type="CDD" id="cd00088">
    <property type="entry name" value="HPT"/>
    <property type="match status" value="1"/>
</dbReference>
<dbReference type="SMART" id="SM00862">
    <property type="entry name" value="Trans_reg_C"/>
    <property type="match status" value="1"/>
</dbReference>